<dbReference type="EMBL" id="CP011339">
    <property type="protein sequence ID" value="AKV70410.1"/>
    <property type="molecule type" value="Genomic_DNA"/>
</dbReference>
<dbReference type="PATRIC" id="fig|1638788.3.peg.5633"/>
<dbReference type="KEGG" id="mpk:VL20_5588"/>
<gene>
    <name evidence="1" type="ORF">VL20_5588</name>
</gene>
<sequence>MKTQPIELWLSLAVSPFLLSYLALGSLNHWLIELGRESEELFRGDRLPLLNIPDQLPVNSDQ</sequence>
<keyword evidence="2" id="KW-1185">Reference proteome</keyword>
<organism evidence="1 2">
    <name type="scientific">Microcystis panniformis FACHB-1757</name>
    <dbReference type="NCBI Taxonomy" id="1638788"/>
    <lineage>
        <taxon>Bacteria</taxon>
        <taxon>Bacillati</taxon>
        <taxon>Cyanobacteriota</taxon>
        <taxon>Cyanophyceae</taxon>
        <taxon>Oscillatoriophycideae</taxon>
        <taxon>Chroococcales</taxon>
        <taxon>Microcystaceae</taxon>
        <taxon>Microcystis</taxon>
    </lineage>
</organism>
<dbReference type="AlphaFoldDB" id="A0A0K1S8N7"/>
<evidence type="ECO:0000313" key="2">
    <source>
        <dbReference type="Proteomes" id="UP000068167"/>
    </source>
</evidence>
<name>A0A0K1S8N7_9CHRO</name>
<dbReference type="Proteomes" id="UP000068167">
    <property type="component" value="Chromosome"/>
</dbReference>
<proteinExistence type="predicted"/>
<evidence type="ECO:0000313" key="1">
    <source>
        <dbReference type="EMBL" id="AKV70410.1"/>
    </source>
</evidence>
<dbReference type="RefSeq" id="WP_004161691.1">
    <property type="nucleotide sequence ID" value="NZ_CP011339.1"/>
</dbReference>
<protein>
    <submittedName>
        <fullName evidence="1">Uncharacterized protein</fullName>
    </submittedName>
</protein>
<accession>A0A0K1S8N7</accession>
<reference evidence="1 2" key="1">
    <citation type="journal article" date="2016" name="Stand. Genomic Sci.">
        <title>Complete genome sequence and genomic characterization of Microcystis panniformis FACHB 1757 by third-generation sequencing.</title>
        <authorList>
            <person name="Zhang J.Y."/>
            <person name="Guan R."/>
            <person name="Zhang H.J."/>
            <person name="Li H."/>
            <person name="Xiao P."/>
            <person name="Yu G.L."/>
            <person name="Du L."/>
            <person name="Cao D.M."/>
            <person name="Zhu B.C."/>
            <person name="Li R.H."/>
            <person name="Lu Z.H."/>
        </authorList>
    </citation>
    <scope>NUCLEOTIDE SEQUENCE [LARGE SCALE GENOMIC DNA]</scope>
    <source>
        <strain evidence="1 2">FACHB-1757</strain>
    </source>
</reference>